<feature type="transmembrane region" description="Helical" evidence="1">
    <location>
        <begin position="14"/>
        <end position="32"/>
    </location>
</feature>
<accession>A0A921FFC1</accession>
<gene>
    <name evidence="2" type="ORF">K8U81_12765</name>
</gene>
<reference evidence="2" key="2">
    <citation type="submission" date="2021-09" db="EMBL/GenBank/DDBJ databases">
        <authorList>
            <person name="Gilroy R."/>
        </authorList>
    </citation>
    <scope>NUCLEOTIDE SEQUENCE</scope>
    <source>
        <strain evidence="2">CHK165-8395</strain>
    </source>
</reference>
<keyword evidence="1" id="KW-0472">Membrane</keyword>
<dbReference type="EMBL" id="DYXD01000269">
    <property type="protein sequence ID" value="HJF09031.1"/>
    <property type="molecule type" value="Genomic_DNA"/>
</dbReference>
<evidence type="ECO:0000256" key="1">
    <source>
        <dbReference type="SAM" id="Phobius"/>
    </source>
</evidence>
<dbReference type="AlphaFoldDB" id="A0A921FFC1"/>
<evidence type="ECO:0000313" key="2">
    <source>
        <dbReference type="EMBL" id="HJF09031.1"/>
    </source>
</evidence>
<sequence>MTVIFGIIYYQERLWVLAMVLIFILDVLFCMFEEIKEYRIDDDGTVHVVCYLGFSKVVLKGITKVYFDPQRKALRIIAEKSDRWYPLQEPELFVDTLYEYYPDMEYENWS</sequence>
<comment type="caution">
    <text evidence="2">The sequence shown here is derived from an EMBL/GenBank/DDBJ whole genome shotgun (WGS) entry which is preliminary data.</text>
</comment>
<protein>
    <submittedName>
        <fullName evidence="2">Uncharacterized protein</fullName>
    </submittedName>
</protein>
<keyword evidence="1" id="KW-0812">Transmembrane</keyword>
<name>A0A921FFC1_9BACT</name>
<evidence type="ECO:0000313" key="3">
    <source>
        <dbReference type="Proteomes" id="UP000718012"/>
    </source>
</evidence>
<proteinExistence type="predicted"/>
<dbReference type="Proteomes" id="UP000718012">
    <property type="component" value="Unassembled WGS sequence"/>
</dbReference>
<organism evidence="2 3">
    <name type="scientific">Phocaeicola coprocola</name>
    <dbReference type="NCBI Taxonomy" id="310298"/>
    <lineage>
        <taxon>Bacteria</taxon>
        <taxon>Pseudomonadati</taxon>
        <taxon>Bacteroidota</taxon>
        <taxon>Bacteroidia</taxon>
        <taxon>Bacteroidales</taxon>
        <taxon>Bacteroidaceae</taxon>
        <taxon>Phocaeicola</taxon>
    </lineage>
</organism>
<keyword evidence="1" id="KW-1133">Transmembrane helix</keyword>
<reference evidence="2" key="1">
    <citation type="journal article" date="2021" name="PeerJ">
        <title>Extensive microbial diversity within the chicken gut microbiome revealed by metagenomics and culture.</title>
        <authorList>
            <person name="Gilroy R."/>
            <person name="Ravi A."/>
            <person name="Getino M."/>
            <person name="Pursley I."/>
            <person name="Horton D.L."/>
            <person name="Alikhan N.F."/>
            <person name="Baker D."/>
            <person name="Gharbi K."/>
            <person name="Hall N."/>
            <person name="Watson M."/>
            <person name="Adriaenssens E.M."/>
            <person name="Foster-Nyarko E."/>
            <person name="Jarju S."/>
            <person name="Secka A."/>
            <person name="Antonio M."/>
            <person name="Oren A."/>
            <person name="Chaudhuri R.R."/>
            <person name="La Ragione R."/>
            <person name="Hildebrand F."/>
            <person name="Pallen M.J."/>
        </authorList>
    </citation>
    <scope>NUCLEOTIDE SEQUENCE</scope>
    <source>
        <strain evidence="2">CHK165-8395</strain>
    </source>
</reference>